<accession>A0ABR2EC04</accession>
<evidence type="ECO:0000256" key="3">
    <source>
        <dbReference type="RuleBase" id="RU003682"/>
    </source>
</evidence>
<keyword evidence="1 3" id="KW-0479">Metal-binding</keyword>
<dbReference type="Pfam" id="PF14226">
    <property type="entry name" value="DIOX_N"/>
    <property type="match status" value="1"/>
</dbReference>
<protein>
    <recommendedName>
        <fullName evidence="4">Fe2OG dioxygenase domain-containing protein</fullName>
    </recommendedName>
</protein>
<evidence type="ECO:0000256" key="2">
    <source>
        <dbReference type="ARBA" id="ARBA00023004"/>
    </source>
</evidence>
<evidence type="ECO:0000259" key="4">
    <source>
        <dbReference type="PROSITE" id="PS51471"/>
    </source>
</evidence>
<organism evidence="5 6">
    <name type="scientific">Hibiscus sabdariffa</name>
    <name type="common">roselle</name>
    <dbReference type="NCBI Taxonomy" id="183260"/>
    <lineage>
        <taxon>Eukaryota</taxon>
        <taxon>Viridiplantae</taxon>
        <taxon>Streptophyta</taxon>
        <taxon>Embryophyta</taxon>
        <taxon>Tracheophyta</taxon>
        <taxon>Spermatophyta</taxon>
        <taxon>Magnoliopsida</taxon>
        <taxon>eudicotyledons</taxon>
        <taxon>Gunneridae</taxon>
        <taxon>Pentapetalae</taxon>
        <taxon>rosids</taxon>
        <taxon>malvids</taxon>
        <taxon>Malvales</taxon>
        <taxon>Malvaceae</taxon>
        <taxon>Malvoideae</taxon>
        <taxon>Hibiscus</taxon>
    </lineage>
</organism>
<keyword evidence="6" id="KW-1185">Reference proteome</keyword>
<dbReference type="Proteomes" id="UP001472677">
    <property type="component" value="Unassembled WGS sequence"/>
</dbReference>
<dbReference type="InterPro" id="IPR027443">
    <property type="entry name" value="IPNS-like_sf"/>
</dbReference>
<evidence type="ECO:0000313" key="5">
    <source>
        <dbReference type="EMBL" id="KAK8556555.1"/>
    </source>
</evidence>
<dbReference type="EMBL" id="JBBPBM010000017">
    <property type="protein sequence ID" value="KAK8556555.1"/>
    <property type="molecule type" value="Genomic_DNA"/>
</dbReference>
<dbReference type="PROSITE" id="PS51471">
    <property type="entry name" value="FE2OG_OXY"/>
    <property type="match status" value="1"/>
</dbReference>
<reference evidence="5 6" key="1">
    <citation type="journal article" date="2024" name="G3 (Bethesda)">
        <title>Genome assembly of Hibiscus sabdariffa L. provides insights into metabolisms of medicinal natural products.</title>
        <authorList>
            <person name="Kim T."/>
        </authorList>
    </citation>
    <scope>NUCLEOTIDE SEQUENCE [LARGE SCALE GENOMIC DNA]</scope>
    <source>
        <strain evidence="5">TK-2024</strain>
        <tissue evidence="5">Old leaves</tissue>
    </source>
</reference>
<gene>
    <name evidence="5" type="ORF">V6N12_002953</name>
</gene>
<evidence type="ECO:0000313" key="6">
    <source>
        <dbReference type="Proteomes" id="UP001472677"/>
    </source>
</evidence>
<dbReference type="SUPFAM" id="SSF51197">
    <property type="entry name" value="Clavaminate synthase-like"/>
    <property type="match status" value="1"/>
</dbReference>
<dbReference type="InterPro" id="IPR005123">
    <property type="entry name" value="Oxoglu/Fe-dep_dioxygenase_dom"/>
</dbReference>
<sequence>MSLESSPFRLPVIDFSKQELKRGSSEWDSVKHRVREALEEYGCFEASLDRVLEVRKAVFGALEELFDLPPQTKQLYVSDKPLRGYKRAASGLCEDMVIDAANITENIERGLTTTMWPQGNTSFSKTVVCFTELASGLEKTIRRMILEIFGVEKYADEMIESTNYILKVIKYEGSETREACPGAHSDQSMITLLYQNEVNGLEIQNKDGEWINVNPSPNSFIVLIGESLNVWLNGGLSSTFHRVIKKGSNTRYCVALFTTPRGGYQVKVPKELVDDKNGLLFKPFDYEEFWITFCTQAAQGICGYDLRTYCSV</sequence>
<comment type="caution">
    <text evidence="5">The sequence shown here is derived from an EMBL/GenBank/DDBJ whole genome shotgun (WGS) entry which is preliminary data.</text>
</comment>
<dbReference type="PANTHER" id="PTHR47990">
    <property type="entry name" value="2-OXOGLUTARATE (2OG) AND FE(II)-DEPENDENT OXYGENASE SUPERFAMILY PROTEIN-RELATED"/>
    <property type="match status" value="1"/>
</dbReference>
<evidence type="ECO:0000256" key="1">
    <source>
        <dbReference type="ARBA" id="ARBA00022723"/>
    </source>
</evidence>
<comment type="similarity">
    <text evidence="3">Belongs to the iron/ascorbate-dependent oxidoreductase family.</text>
</comment>
<dbReference type="Pfam" id="PF03171">
    <property type="entry name" value="2OG-FeII_Oxy"/>
    <property type="match status" value="1"/>
</dbReference>
<dbReference type="Gene3D" id="2.60.120.330">
    <property type="entry name" value="B-lactam Antibiotic, Isopenicillin N Synthase, Chain"/>
    <property type="match status" value="1"/>
</dbReference>
<dbReference type="InterPro" id="IPR050231">
    <property type="entry name" value="Iron_ascorbate_oxido_reductase"/>
</dbReference>
<feature type="domain" description="Fe2OG dioxygenase" evidence="4">
    <location>
        <begin position="161"/>
        <end position="260"/>
    </location>
</feature>
<proteinExistence type="inferred from homology"/>
<dbReference type="InterPro" id="IPR026992">
    <property type="entry name" value="DIOX_N"/>
</dbReference>
<keyword evidence="2 3" id="KW-0408">Iron</keyword>
<name>A0ABR2EC04_9ROSI</name>
<keyword evidence="3" id="KW-0560">Oxidoreductase</keyword>
<dbReference type="InterPro" id="IPR044861">
    <property type="entry name" value="IPNS-like_FE2OG_OXY"/>
</dbReference>